<dbReference type="InterPro" id="IPR021375">
    <property type="entry name" value="DUF2997"/>
</dbReference>
<dbReference type="Pfam" id="PF11211">
    <property type="entry name" value="DUF2997"/>
    <property type="match status" value="1"/>
</dbReference>
<dbReference type="AlphaFoldDB" id="A0A845F5W8"/>
<reference evidence="1 2" key="1">
    <citation type="submission" date="2019-11" db="EMBL/GenBank/DDBJ databases">
        <title>Genome sequences of 17 halophilic strains isolated from different environments.</title>
        <authorList>
            <person name="Furrow R.E."/>
        </authorList>
    </citation>
    <scope>NUCLEOTIDE SEQUENCE [LARGE SCALE GENOMIC DNA]</scope>
    <source>
        <strain evidence="1 2">22506_14_FS</strain>
    </source>
</reference>
<organism evidence="1 2">
    <name type="scientific">Guptibacillus hwajinpoensis</name>
    <dbReference type="NCBI Taxonomy" id="208199"/>
    <lineage>
        <taxon>Bacteria</taxon>
        <taxon>Bacillati</taxon>
        <taxon>Bacillota</taxon>
        <taxon>Bacilli</taxon>
        <taxon>Bacillales</taxon>
        <taxon>Guptibacillaceae</taxon>
        <taxon>Guptibacillus</taxon>
    </lineage>
</organism>
<evidence type="ECO:0000313" key="1">
    <source>
        <dbReference type="EMBL" id="MYL65997.1"/>
    </source>
</evidence>
<comment type="caution">
    <text evidence="1">The sequence shown here is derived from an EMBL/GenBank/DDBJ whole genome shotgun (WGS) entry which is preliminary data.</text>
</comment>
<protein>
    <submittedName>
        <fullName evidence="1">DUF2997 domain-containing protein</fullName>
    </submittedName>
</protein>
<sequence length="71" mass="8273">MEKRIIINISPDGKILAETENMKGKQCLDYINILESLLDAETIDSDYTKEYYETELTTEVSVNKIKTRRDE</sequence>
<evidence type="ECO:0000313" key="2">
    <source>
        <dbReference type="Proteomes" id="UP000447833"/>
    </source>
</evidence>
<dbReference type="EMBL" id="WMEY01000013">
    <property type="protein sequence ID" value="MYL65997.1"/>
    <property type="molecule type" value="Genomic_DNA"/>
</dbReference>
<dbReference type="RefSeq" id="WP_160921678.1">
    <property type="nucleotide sequence ID" value="NZ_WMEY01000013.1"/>
</dbReference>
<proteinExistence type="predicted"/>
<gene>
    <name evidence="1" type="ORF">GLW07_21905</name>
</gene>
<accession>A0A845F5W8</accession>
<name>A0A845F5W8_9BACL</name>
<dbReference type="Proteomes" id="UP000447833">
    <property type="component" value="Unassembled WGS sequence"/>
</dbReference>